<dbReference type="KEGG" id="fek:C1H87_04085"/>
<evidence type="ECO:0000313" key="2">
    <source>
        <dbReference type="Proteomes" id="UP000235826"/>
    </source>
</evidence>
<gene>
    <name evidence="1" type="ORF">C1H87_04085</name>
</gene>
<reference evidence="1 2" key="1">
    <citation type="submission" date="2018-01" db="EMBL/GenBank/DDBJ databases">
        <title>Complete genome sequence of Flavivirga eckloniae ECD14 isolated from seaweed Ecklonia cava.</title>
        <authorList>
            <person name="Lee J.H."/>
            <person name="Baik K.S."/>
            <person name="Seong C.N."/>
        </authorList>
    </citation>
    <scope>NUCLEOTIDE SEQUENCE [LARGE SCALE GENOMIC DNA]</scope>
    <source>
        <strain evidence="1 2">ECD14</strain>
    </source>
</reference>
<dbReference type="Proteomes" id="UP000235826">
    <property type="component" value="Chromosome"/>
</dbReference>
<sequence length="367" mass="39392">MKHIYNILLIGIISCFFSCYTEEVKPTVITTSDYTVLVDYAVSAQDTIGNIPGTSNKGSVTFTIVSQSVPNALSIGETYGELIVQDASAFDPEINTEMNLVVSVSKNEITENTNISITIEEPCPDVNINDWLGKIAVVNNGTQTAAFGIENDCSILTLQGGDVAGLTCDVEAEISIQYEESDSNIGIILVERQAYDCVSGSNLELEADGEYDQDTGITTLNYTLYENNSINSTGTTTLFFDASSCTPVVNTAIWDGNLTVEEPGFFVVSGTGKSGCNTLEISGDILNWGCDSGLLPALEISFTPDSDGATTGTAVMERQNYNCNAGENLEIEATGTYNEDTSTIDFTYAFYIDGEEFFTGDIVITPN</sequence>
<dbReference type="RefSeq" id="WP_102754593.1">
    <property type="nucleotide sequence ID" value="NZ_CP025791.1"/>
</dbReference>
<accession>A0A2K9PLI9</accession>
<dbReference type="EMBL" id="CP025791">
    <property type="protein sequence ID" value="AUP77934.1"/>
    <property type="molecule type" value="Genomic_DNA"/>
</dbReference>
<dbReference type="PROSITE" id="PS51257">
    <property type="entry name" value="PROKAR_LIPOPROTEIN"/>
    <property type="match status" value="1"/>
</dbReference>
<organism evidence="1 2">
    <name type="scientific">Flavivirga eckloniae</name>
    <dbReference type="NCBI Taxonomy" id="1803846"/>
    <lineage>
        <taxon>Bacteria</taxon>
        <taxon>Pseudomonadati</taxon>
        <taxon>Bacteroidota</taxon>
        <taxon>Flavobacteriia</taxon>
        <taxon>Flavobacteriales</taxon>
        <taxon>Flavobacteriaceae</taxon>
        <taxon>Flavivirga</taxon>
    </lineage>
</organism>
<dbReference type="AlphaFoldDB" id="A0A2K9PLI9"/>
<proteinExistence type="predicted"/>
<name>A0A2K9PLI9_9FLAO</name>
<evidence type="ECO:0000313" key="1">
    <source>
        <dbReference type="EMBL" id="AUP77934.1"/>
    </source>
</evidence>
<dbReference type="OrthoDB" id="9765957at2"/>
<protein>
    <submittedName>
        <fullName evidence="1">Uncharacterized protein</fullName>
    </submittedName>
</protein>
<keyword evidence="2" id="KW-1185">Reference proteome</keyword>